<keyword evidence="5 8" id="KW-0812">Transmembrane</keyword>
<dbReference type="PANTHER" id="PTHR46494:SF1">
    <property type="entry name" value="CORA FAMILY METAL ION TRANSPORTER (EUROFUNG)"/>
    <property type="match status" value="1"/>
</dbReference>
<dbReference type="AlphaFoldDB" id="A0A9E7PQH0"/>
<evidence type="ECO:0000256" key="8">
    <source>
        <dbReference type="RuleBase" id="RU362010"/>
    </source>
</evidence>
<dbReference type="InterPro" id="IPR004488">
    <property type="entry name" value="Mg/Co-transport_prot_CorA"/>
</dbReference>
<comment type="subcellular location">
    <subcellularLocation>
        <location evidence="1">Cell membrane</location>
        <topology evidence="1">Multi-pass membrane protein</topology>
    </subcellularLocation>
    <subcellularLocation>
        <location evidence="8">Membrane</location>
        <topology evidence="8">Multi-pass membrane protein</topology>
    </subcellularLocation>
</comment>
<proteinExistence type="inferred from homology"/>
<dbReference type="GO" id="GO:0005886">
    <property type="term" value="C:plasma membrane"/>
    <property type="evidence" value="ECO:0007669"/>
    <property type="project" value="UniProtKB-SubCell"/>
</dbReference>
<dbReference type="GO" id="GO:0015087">
    <property type="term" value="F:cobalt ion transmembrane transporter activity"/>
    <property type="evidence" value="ECO:0007669"/>
    <property type="project" value="UniProtKB-UniRule"/>
</dbReference>
<dbReference type="CDD" id="cd12828">
    <property type="entry name" value="TmCorA-like_1"/>
    <property type="match status" value="1"/>
</dbReference>
<dbReference type="InterPro" id="IPR045863">
    <property type="entry name" value="CorA_TM1_TM2"/>
</dbReference>
<evidence type="ECO:0000256" key="7">
    <source>
        <dbReference type="ARBA" id="ARBA00023136"/>
    </source>
</evidence>
<dbReference type="InterPro" id="IPR045861">
    <property type="entry name" value="CorA_cytoplasmic_dom"/>
</dbReference>
<accession>A0A9E7PQH0</accession>
<keyword evidence="6 8" id="KW-1133">Transmembrane helix</keyword>
<evidence type="ECO:0000313" key="9">
    <source>
        <dbReference type="EMBL" id="UUX93114.1"/>
    </source>
</evidence>
<evidence type="ECO:0000256" key="4">
    <source>
        <dbReference type="ARBA" id="ARBA00022475"/>
    </source>
</evidence>
<evidence type="ECO:0000256" key="6">
    <source>
        <dbReference type="ARBA" id="ARBA00022989"/>
    </source>
</evidence>
<evidence type="ECO:0000313" key="10">
    <source>
        <dbReference type="Proteomes" id="UP001060368"/>
    </source>
</evidence>
<keyword evidence="4 8" id="KW-1003">Cell membrane</keyword>
<dbReference type="NCBIfam" id="TIGR00383">
    <property type="entry name" value="corA"/>
    <property type="match status" value="1"/>
</dbReference>
<keyword evidence="8" id="KW-0406">Ion transport</keyword>
<keyword evidence="3 8" id="KW-0813">Transport</keyword>
<keyword evidence="10" id="KW-1185">Reference proteome</keyword>
<dbReference type="GO" id="GO:0015095">
    <property type="term" value="F:magnesium ion transmembrane transporter activity"/>
    <property type="evidence" value="ECO:0007669"/>
    <property type="project" value="UniProtKB-UniRule"/>
</dbReference>
<dbReference type="KEGG" id="mend:L6E24_03045"/>
<name>A0A9E7PQH0_9EURY</name>
<gene>
    <name evidence="8 9" type="primary">corA</name>
    <name evidence="9" type="ORF">L6E24_03045</name>
</gene>
<reference evidence="9" key="1">
    <citation type="submission" date="2022-04" db="EMBL/GenBank/DDBJ databases">
        <title>Complete genome of Methanoplanus endosymbiosus DSM 3599.</title>
        <authorList>
            <person name="Chen S.-C."/>
            <person name="You Y.-T."/>
            <person name="Zhou Y.-Z."/>
            <person name="Lai M.-C."/>
        </authorList>
    </citation>
    <scope>NUCLEOTIDE SEQUENCE</scope>
    <source>
        <strain evidence="9">DSM 3599</strain>
    </source>
</reference>
<keyword evidence="8" id="KW-0460">Magnesium</keyword>
<organism evidence="9 10">
    <name type="scientific">Methanoplanus endosymbiosus</name>
    <dbReference type="NCBI Taxonomy" id="33865"/>
    <lineage>
        <taxon>Archaea</taxon>
        <taxon>Methanobacteriati</taxon>
        <taxon>Methanobacteriota</taxon>
        <taxon>Stenosarchaea group</taxon>
        <taxon>Methanomicrobia</taxon>
        <taxon>Methanomicrobiales</taxon>
        <taxon>Methanomicrobiaceae</taxon>
        <taxon>Methanoplanus</taxon>
    </lineage>
</organism>
<dbReference type="RefSeq" id="WP_257743255.1">
    <property type="nucleotide sequence ID" value="NZ_CP096115.1"/>
</dbReference>
<dbReference type="Gene3D" id="1.20.58.340">
    <property type="entry name" value="Magnesium transport protein CorA, transmembrane region"/>
    <property type="match status" value="2"/>
</dbReference>
<keyword evidence="7 8" id="KW-0472">Membrane</keyword>
<evidence type="ECO:0000256" key="5">
    <source>
        <dbReference type="ARBA" id="ARBA00022692"/>
    </source>
</evidence>
<dbReference type="SUPFAM" id="SSF143865">
    <property type="entry name" value="CorA soluble domain-like"/>
    <property type="match status" value="1"/>
</dbReference>
<dbReference type="EMBL" id="CP096115">
    <property type="protein sequence ID" value="UUX93114.1"/>
    <property type="molecule type" value="Genomic_DNA"/>
</dbReference>
<comment type="function">
    <text evidence="8">Mediates influx of magnesium ions.</text>
</comment>
<dbReference type="InterPro" id="IPR002523">
    <property type="entry name" value="MgTranspt_CorA/ZnTranspt_ZntB"/>
</dbReference>
<dbReference type="Pfam" id="PF01544">
    <property type="entry name" value="CorA"/>
    <property type="match status" value="1"/>
</dbReference>
<dbReference type="Gene3D" id="3.30.460.20">
    <property type="entry name" value="CorA soluble domain-like"/>
    <property type="match status" value="1"/>
</dbReference>
<dbReference type="GO" id="GO:0050897">
    <property type="term" value="F:cobalt ion binding"/>
    <property type="evidence" value="ECO:0007669"/>
    <property type="project" value="TreeGrafter"/>
</dbReference>
<dbReference type="SUPFAM" id="SSF144083">
    <property type="entry name" value="Magnesium transport protein CorA, transmembrane region"/>
    <property type="match status" value="1"/>
</dbReference>
<evidence type="ECO:0000256" key="2">
    <source>
        <dbReference type="ARBA" id="ARBA00009765"/>
    </source>
</evidence>
<comment type="similarity">
    <text evidence="2 8">Belongs to the CorA metal ion transporter (MIT) (TC 1.A.35) family.</text>
</comment>
<dbReference type="Proteomes" id="UP001060368">
    <property type="component" value="Chromosome"/>
</dbReference>
<sequence>MLRRKIAVSQSSKAGLPPGTLQYVGERDPEPTSVRVFVYGPDFAEEKNPECLEELLRAGENNIWINVSGLFNLDIINRIGKLLKLHPLTLEDLLNTEQRPKYEDFDDYIFLVLKIIRNDRMPGNFTESVIDKNTAATNYFSRELFQQDSRISSRQISIILSDGVVCSFEESGSDLLDSIIKRLFDRKSRIRKYGSDYLMYALTDCVVDRYFAVFESLGEYIEDLEGRIIEGSDDVEIEEIYTLKRNLLYIRKQIWPIREMLSGLVRNQPELVSEQTVVYLSDVSDHLHQLNDILESYREMSTGFYEIYLSTLSNRMNEVMKVLTIIATIFIPLTFIAGIYGMNFVYMPELVWEFGYPSAVILMLAIALVMLVYFRKKKWI</sequence>
<feature type="transmembrane region" description="Helical" evidence="8">
    <location>
        <begin position="322"/>
        <end position="342"/>
    </location>
</feature>
<dbReference type="GeneID" id="74306638"/>
<evidence type="ECO:0000256" key="3">
    <source>
        <dbReference type="ARBA" id="ARBA00022448"/>
    </source>
</evidence>
<dbReference type="PANTHER" id="PTHR46494">
    <property type="entry name" value="CORA FAMILY METAL ION TRANSPORTER (EUROFUNG)"/>
    <property type="match status" value="1"/>
</dbReference>
<dbReference type="FunFam" id="1.20.58.340:FF:000012">
    <property type="entry name" value="Magnesium transport protein CorA"/>
    <property type="match status" value="1"/>
</dbReference>
<dbReference type="GO" id="GO:0000287">
    <property type="term" value="F:magnesium ion binding"/>
    <property type="evidence" value="ECO:0007669"/>
    <property type="project" value="TreeGrafter"/>
</dbReference>
<protein>
    <recommendedName>
        <fullName evidence="8">Magnesium transport protein CorA</fullName>
    </recommendedName>
</protein>
<feature type="transmembrane region" description="Helical" evidence="8">
    <location>
        <begin position="354"/>
        <end position="374"/>
    </location>
</feature>
<evidence type="ECO:0000256" key="1">
    <source>
        <dbReference type="ARBA" id="ARBA00004651"/>
    </source>
</evidence>